<proteinExistence type="predicted"/>
<reference evidence="3 4" key="1">
    <citation type="submission" date="2018-05" db="EMBL/GenBank/DDBJ databases">
        <title>Genomic Encyclopedia of Type Strains, Phase I: the one thousand microbial genomes (KMG-I) project.</title>
        <authorList>
            <person name="Kyrpides N."/>
        </authorList>
    </citation>
    <scope>NUCLEOTIDE SEQUENCE [LARGE SCALE GENOMIC DNA]</scope>
    <source>
        <strain evidence="3 4">DSM 15611</strain>
    </source>
</reference>
<organism evidence="3 4">
    <name type="scientific">Hoylesella shahii DSM 15611 = JCM 12083</name>
    <dbReference type="NCBI Taxonomy" id="1122991"/>
    <lineage>
        <taxon>Bacteria</taxon>
        <taxon>Pseudomonadati</taxon>
        <taxon>Bacteroidota</taxon>
        <taxon>Bacteroidia</taxon>
        <taxon>Bacteroidales</taxon>
        <taxon>Prevotellaceae</taxon>
        <taxon>Hoylesella</taxon>
    </lineage>
</organism>
<dbReference type="Proteomes" id="UP000248314">
    <property type="component" value="Unassembled WGS sequence"/>
</dbReference>
<evidence type="ECO:0000259" key="2">
    <source>
        <dbReference type="Pfam" id="PF12801"/>
    </source>
</evidence>
<feature type="domain" description="4Fe-4S ferredoxin-type" evidence="2">
    <location>
        <begin position="8"/>
        <end position="52"/>
    </location>
</feature>
<comment type="caution">
    <text evidence="3">The sequence shown here is derived from an EMBL/GenBank/DDBJ whole genome shotgun (WGS) entry which is preliminary data.</text>
</comment>
<feature type="transmembrane region" description="Helical" evidence="1">
    <location>
        <begin position="6"/>
        <end position="22"/>
    </location>
</feature>
<keyword evidence="1" id="KW-0472">Membrane</keyword>
<accession>A0A318HPQ9</accession>
<dbReference type="Pfam" id="PF12801">
    <property type="entry name" value="Fer4_5"/>
    <property type="match status" value="1"/>
</dbReference>
<feature type="transmembrane region" description="Helical" evidence="1">
    <location>
        <begin position="66"/>
        <end position="84"/>
    </location>
</feature>
<evidence type="ECO:0000256" key="1">
    <source>
        <dbReference type="SAM" id="Phobius"/>
    </source>
</evidence>
<evidence type="ECO:0000313" key="3">
    <source>
        <dbReference type="EMBL" id="PXX18484.1"/>
    </source>
</evidence>
<dbReference type="AlphaFoldDB" id="A0A318HPQ9"/>
<keyword evidence="1" id="KW-1133">Transmembrane helix</keyword>
<name>A0A318HPQ9_9BACT</name>
<protein>
    <submittedName>
        <fullName evidence="3">4Fe-4S binding protein</fullName>
    </submittedName>
</protein>
<keyword evidence="1" id="KW-0812">Transmembrane</keyword>
<gene>
    <name evidence="3" type="ORF">EJ73_02602</name>
</gene>
<keyword evidence="4" id="KW-1185">Reference proteome</keyword>
<sequence>MDVLTLIVPVVMLITAFVYPFFGMKSYNCTHVCPFGSIQEFVARCVSYKLKMKPTTVKRLDMFRQVPWAILMLCLWTGVWFDWIEY</sequence>
<dbReference type="InterPro" id="IPR017896">
    <property type="entry name" value="4Fe4S_Fe-S-bd"/>
</dbReference>
<dbReference type="RefSeq" id="WP_025817355.1">
    <property type="nucleotide sequence ID" value="NZ_BAIZ01000056.1"/>
</dbReference>
<evidence type="ECO:0000313" key="4">
    <source>
        <dbReference type="Proteomes" id="UP000248314"/>
    </source>
</evidence>
<dbReference type="EMBL" id="QJJX01000049">
    <property type="protein sequence ID" value="PXX18484.1"/>
    <property type="molecule type" value="Genomic_DNA"/>
</dbReference>